<evidence type="ECO:0000256" key="1">
    <source>
        <dbReference type="SAM" id="MobiDB-lite"/>
    </source>
</evidence>
<comment type="caution">
    <text evidence="2">The sequence shown here is derived from an EMBL/GenBank/DDBJ whole genome shotgun (WGS) entry which is preliminary data.</text>
</comment>
<feature type="compositionally biased region" description="Basic and acidic residues" evidence="1">
    <location>
        <begin position="70"/>
        <end position="81"/>
    </location>
</feature>
<protein>
    <submittedName>
        <fullName evidence="2">Uncharacterized protein</fullName>
    </submittedName>
</protein>
<keyword evidence="3" id="KW-1185">Reference proteome</keyword>
<sequence length="81" mass="9664">GASYPLILDYSLRTLQCYFRKFLPFSSDTNRYRQWKRTMISKMKWITMKTQDPPSLPYPQNLTTPAHPVNENKKSNHRSEI</sequence>
<evidence type="ECO:0000313" key="3">
    <source>
        <dbReference type="Proteomes" id="UP000887013"/>
    </source>
</evidence>
<name>A0A8X6Q2X2_NEPPI</name>
<feature type="non-terminal residue" evidence="2">
    <location>
        <position position="1"/>
    </location>
</feature>
<organism evidence="2 3">
    <name type="scientific">Nephila pilipes</name>
    <name type="common">Giant wood spider</name>
    <name type="synonym">Nephila maculata</name>
    <dbReference type="NCBI Taxonomy" id="299642"/>
    <lineage>
        <taxon>Eukaryota</taxon>
        <taxon>Metazoa</taxon>
        <taxon>Ecdysozoa</taxon>
        <taxon>Arthropoda</taxon>
        <taxon>Chelicerata</taxon>
        <taxon>Arachnida</taxon>
        <taxon>Araneae</taxon>
        <taxon>Araneomorphae</taxon>
        <taxon>Entelegynae</taxon>
        <taxon>Araneoidea</taxon>
        <taxon>Nephilidae</taxon>
        <taxon>Nephila</taxon>
    </lineage>
</organism>
<feature type="region of interest" description="Disordered" evidence="1">
    <location>
        <begin position="51"/>
        <end position="81"/>
    </location>
</feature>
<evidence type="ECO:0000313" key="2">
    <source>
        <dbReference type="EMBL" id="GFT93814.1"/>
    </source>
</evidence>
<feature type="compositionally biased region" description="Polar residues" evidence="1">
    <location>
        <begin position="51"/>
        <end position="64"/>
    </location>
</feature>
<proteinExistence type="predicted"/>
<dbReference type="EMBL" id="BMAW01121412">
    <property type="protein sequence ID" value="GFT93814.1"/>
    <property type="molecule type" value="Genomic_DNA"/>
</dbReference>
<gene>
    <name evidence="2" type="ORF">NPIL_93811</name>
</gene>
<dbReference type="AlphaFoldDB" id="A0A8X6Q2X2"/>
<reference evidence="2" key="1">
    <citation type="submission" date="2020-08" db="EMBL/GenBank/DDBJ databases">
        <title>Multicomponent nature underlies the extraordinary mechanical properties of spider dragline silk.</title>
        <authorList>
            <person name="Kono N."/>
            <person name="Nakamura H."/>
            <person name="Mori M."/>
            <person name="Yoshida Y."/>
            <person name="Ohtoshi R."/>
            <person name="Malay A.D."/>
            <person name="Moran D.A.P."/>
            <person name="Tomita M."/>
            <person name="Numata K."/>
            <person name="Arakawa K."/>
        </authorList>
    </citation>
    <scope>NUCLEOTIDE SEQUENCE</scope>
</reference>
<accession>A0A8X6Q2X2</accession>
<dbReference type="Proteomes" id="UP000887013">
    <property type="component" value="Unassembled WGS sequence"/>
</dbReference>